<protein>
    <submittedName>
        <fullName evidence="2">2-iminobutanoate/2-iminopropanoate deaminase</fullName>
        <ecNumber evidence="2">3.5.99.10</ecNumber>
    </submittedName>
    <submittedName>
        <fullName evidence="3">Reactive intermediate/imine deaminase</fullName>
    </submittedName>
</protein>
<organism evidence="2 4">
    <name type="scientific">Blautia producta</name>
    <dbReference type="NCBI Taxonomy" id="33035"/>
    <lineage>
        <taxon>Bacteria</taxon>
        <taxon>Bacillati</taxon>
        <taxon>Bacillota</taxon>
        <taxon>Clostridia</taxon>
        <taxon>Lachnospirales</taxon>
        <taxon>Lachnospiraceae</taxon>
        <taxon>Blautia</taxon>
    </lineage>
</organism>
<accession>A0A4P6M4F0</accession>
<dbReference type="KEGG" id="bpro:PMF13cell1_05228"/>
<proteinExistence type="inferred from homology"/>
<keyword evidence="2" id="KW-0378">Hydrolase</keyword>
<dbReference type="SUPFAM" id="SSF55298">
    <property type="entry name" value="YjgF-like"/>
    <property type="match status" value="1"/>
</dbReference>
<dbReference type="FunFam" id="3.30.1330.40:FF:000001">
    <property type="entry name" value="L-PSP family endoribonuclease"/>
    <property type="match status" value="1"/>
</dbReference>
<dbReference type="AlphaFoldDB" id="A0A4P6M4F0"/>
<comment type="similarity">
    <text evidence="1">Belongs to the RutC family.</text>
</comment>
<evidence type="ECO:0000256" key="1">
    <source>
        <dbReference type="ARBA" id="ARBA00010552"/>
    </source>
</evidence>
<dbReference type="EMBL" id="CP035945">
    <property type="protein sequence ID" value="QBE99649.1"/>
    <property type="molecule type" value="Genomic_DNA"/>
</dbReference>
<dbReference type="GO" id="GO:0120241">
    <property type="term" value="F:2-iminobutanoate/2-iminopropanoate deaminase"/>
    <property type="evidence" value="ECO:0007669"/>
    <property type="project" value="UniProtKB-EC"/>
</dbReference>
<dbReference type="Proteomes" id="UP000289794">
    <property type="component" value="Chromosome"/>
</dbReference>
<dbReference type="InterPro" id="IPR006175">
    <property type="entry name" value="YjgF/YER057c/UK114"/>
</dbReference>
<reference evidence="2 4" key="1">
    <citation type="submission" date="2019-01" db="EMBL/GenBank/DDBJ databases">
        <title>PMF-metabolizing Aryl O-demethylase.</title>
        <authorList>
            <person name="Kim M."/>
        </authorList>
    </citation>
    <scope>NUCLEOTIDE SEQUENCE [LARGE SCALE GENOMIC DNA]</scope>
    <source>
        <strain evidence="2 4">PMF1</strain>
    </source>
</reference>
<dbReference type="PANTHER" id="PTHR11803">
    <property type="entry name" value="2-IMINOBUTANOATE/2-IMINOPROPANOATE DEAMINASE RIDA"/>
    <property type="match status" value="1"/>
</dbReference>
<evidence type="ECO:0000313" key="3">
    <source>
        <dbReference type="EMBL" id="QMW77204.1"/>
    </source>
</evidence>
<evidence type="ECO:0000313" key="4">
    <source>
        <dbReference type="Proteomes" id="UP000289794"/>
    </source>
</evidence>
<dbReference type="Pfam" id="PF01042">
    <property type="entry name" value="Ribonuc_L-PSP"/>
    <property type="match status" value="1"/>
</dbReference>
<reference evidence="3 5" key="2">
    <citation type="submission" date="2019-04" db="EMBL/GenBank/DDBJ databases">
        <authorList>
            <person name="Schori C."/>
            <person name="Ahrens C."/>
        </authorList>
    </citation>
    <scope>NUCLEOTIDE SEQUENCE [LARGE SCALE GENOMIC DNA]</scope>
    <source>
        <strain evidence="3 5">DSM 2950</strain>
    </source>
</reference>
<dbReference type="Proteomes" id="UP000515789">
    <property type="component" value="Chromosome"/>
</dbReference>
<evidence type="ECO:0000313" key="2">
    <source>
        <dbReference type="EMBL" id="QBE99649.1"/>
    </source>
</evidence>
<dbReference type="EMBL" id="CP039126">
    <property type="protein sequence ID" value="QMW77204.1"/>
    <property type="molecule type" value="Genomic_DNA"/>
</dbReference>
<dbReference type="EC" id="3.5.99.10" evidence="2"/>
<dbReference type="GeneID" id="75055221"/>
<dbReference type="RefSeq" id="WP_026255390.1">
    <property type="nucleotide sequence ID" value="NZ_AP031416.1"/>
</dbReference>
<gene>
    <name evidence="2" type="primary">yabJ_3</name>
    <name evidence="3" type="ORF">E5259_06140</name>
    <name evidence="2" type="ORF">PMF13cell1_05228</name>
</gene>
<sequence>MELKELVSEEASPALGPYCHGRKYGNMIITSGQIPLTKDGEYVYEVKAATTLVLNNLLSIVKAGGGCKESVARVDVFINSLDDFAAINEAYAEFFGGHKPARVCVQVEALPSDVPLEASMIAFADD</sequence>
<name>A0A4P6M4F0_9FIRM</name>
<dbReference type="PANTHER" id="PTHR11803:SF58">
    <property type="entry name" value="PROTEIN HMF1-RELATED"/>
    <property type="match status" value="1"/>
</dbReference>
<dbReference type="CDD" id="cd00448">
    <property type="entry name" value="YjgF_YER057c_UK114_family"/>
    <property type="match status" value="1"/>
</dbReference>
<dbReference type="InterPro" id="IPR006056">
    <property type="entry name" value="RidA"/>
</dbReference>
<dbReference type="NCBIfam" id="TIGR00004">
    <property type="entry name" value="Rid family detoxifying hydrolase"/>
    <property type="match status" value="1"/>
</dbReference>
<evidence type="ECO:0000313" key="5">
    <source>
        <dbReference type="Proteomes" id="UP000515789"/>
    </source>
</evidence>
<dbReference type="InterPro" id="IPR035959">
    <property type="entry name" value="RutC-like_sf"/>
</dbReference>
<dbReference type="Gene3D" id="3.30.1330.40">
    <property type="entry name" value="RutC-like"/>
    <property type="match status" value="1"/>
</dbReference>
<dbReference type="GO" id="GO:0005829">
    <property type="term" value="C:cytosol"/>
    <property type="evidence" value="ECO:0007669"/>
    <property type="project" value="TreeGrafter"/>
</dbReference>